<proteinExistence type="predicted"/>
<organism evidence="1">
    <name type="scientific">marine sediment metagenome</name>
    <dbReference type="NCBI Taxonomy" id="412755"/>
    <lineage>
        <taxon>unclassified sequences</taxon>
        <taxon>metagenomes</taxon>
        <taxon>ecological metagenomes</taxon>
    </lineage>
</organism>
<dbReference type="EMBL" id="BARV01045358">
    <property type="protein sequence ID" value="GAI68083.1"/>
    <property type="molecule type" value="Genomic_DNA"/>
</dbReference>
<reference evidence="1" key="1">
    <citation type="journal article" date="2014" name="Front. Microbiol.">
        <title>High frequency of phylogenetically diverse reductive dehalogenase-homologous genes in deep subseafloor sedimentary metagenomes.</title>
        <authorList>
            <person name="Kawai M."/>
            <person name="Futagami T."/>
            <person name="Toyoda A."/>
            <person name="Takaki Y."/>
            <person name="Nishi S."/>
            <person name="Hori S."/>
            <person name="Arai W."/>
            <person name="Tsubouchi T."/>
            <person name="Morono Y."/>
            <person name="Uchiyama I."/>
            <person name="Ito T."/>
            <person name="Fujiyama A."/>
            <person name="Inagaki F."/>
            <person name="Takami H."/>
        </authorList>
    </citation>
    <scope>NUCLEOTIDE SEQUENCE</scope>
    <source>
        <strain evidence="1">Expedition CK06-06</strain>
    </source>
</reference>
<evidence type="ECO:0000313" key="1">
    <source>
        <dbReference type="EMBL" id="GAI68083.1"/>
    </source>
</evidence>
<feature type="non-terminal residue" evidence="1">
    <location>
        <position position="1"/>
    </location>
</feature>
<feature type="non-terminal residue" evidence="1">
    <location>
        <position position="57"/>
    </location>
</feature>
<gene>
    <name evidence="1" type="ORF">S06H3_66498</name>
</gene>
<accession>X1QIM4</accession>
<protein>
    <submittedName>
        <fullName evidence="1">Uncharacterized protein</fullName>
    </submittedName>
</protein>
<sequence length="57" mass="7051">SVSFIFPESVIREKYFGREPEYLIHYPKEEIRRIWETEMEVEVKDRLVYIKDCVEIL</sequence>
<comment type="caution">
    <text evidence="1">The sequence shown here is derived from an EMBL/GenBank/DDBJ whole genome shotgun (WGS) entry which is preliminary data.</text>
</comment>
<name>X1QIM4_9ZZZZ</name>
<dbReference type="AlphaFoldDB" id="X1QIM4"/>